<evidence type="ECO:0000313" key="4">
    <source>
        <dbReference type="Proteomes" id="UP000292507"/>
    </source>
</evidence>
<keyword evidence="1" id="KW-0812">Transmembrane</keyword>
<evidence type="ECO:0000259" key="2">
    <source>
        <dbReference type="Pfam" id="PF03992"/>
    </source>
</evidence>
<feature type="transmembrane region" description="Helical" evidence="1">
    <location>
        <begin position="148"/>
        <end position="170"/>
    </location>
</feature>
<dbReference type="OrthoDB" id="1494254at2"/>
<keyword evidence="1" id="KW-1133">Transmembrane helix</keyword>
<keyword evidence="4" id="KW-1185">Reference proteome</keyword>
<dbReference type="Proteomes" id="UP000292507">
    <property type="component" value="Unassembled WGS sequence"/>
</dbReference>
<evidence type="ECO:0000313" key="3">
    <source>
        <dbReference type="EMBL" id="RZU32072.1"/>
    </source>
</evidence>
<dbReference type="Pfam" id="PF03992">
    <property type="entry name" value="ABM"/>
    <property type="match status" value="1"/>
</dbReference>
<sequence length="186" mass="20254">MSATGADGITVVVAREVATGREAEFHAWVEELPTAAQRFPGHLGSGLREPAPEGSVWHVVYRFDSPERLAAWEGSAQREELLQHGSEFVRTVAVRRLDGMDAWFAAPGGPPARPPRWKTFVMTATVILVLQVLLSAALRPLVGDWPQVARTAAVIVPLVALMTWVVMPLLSRSLASWLYRSGPGNP</sequence>
<accession>A0A4Q7Y591</accession>
<comment type="caution">
    <text evidence="3">The sequence shown here is derived from an EMBL/GenBank/DDBJ whole genome shotgun (WGS) entry which is preliminary data.</text>
</comment>
<name>A0A4Q7Y591_9ACTN</name>
<dbReference type="RefSeq" id="WP_104528988.1">
    <property type="nucleotide sequence ID" value="NZ_POQT01000020.1"/>
</dbReference>
<dbReference type="EMBL" id="SHKV01000001">
    <property type="protein sequence ID" value="RZU32072.1"/>
    <property type="molecule type" value="Genomic_DNA"/>
</dbReference>
<dbReference type="SUPFAM" id="SSF54909">
    <property type="entry name" value="Dimeric alpha+beta barrel"/>
    <property type="match status" value="1"/>
</dbReference>
<dbReference type="PANTHER" id="PTHR40057">
    <property type="entry name" value="SLR1162 PROTEIN"/>
    <property type="match status" value="1"/>
</dbReference>
<dbReference type="AlphaFoldDB" id="A0A4Q7Y591"/>
<dbReference type="InterPro" id="IPR011008">
    <property type="entry name" value="Dimeric_a/b-barrel"/>
</dbReference>
<proteinExistence type="predicted"/>
<organism evidence="3 4">
    <name type="scientific">Blastococcus saxobsidens</name>
    <dbReference type="NCBI Taxonomy" id="138336"/>
    <lineage>
        <taxon>Bacteria</taxon>
        <taxon>Bacillati</taxon>
        <taxon>Actinomycetota</taxon>
        <taxon>Actinomycetes</taxon>
        <taxon>Geodermatophilales</taxon>
        <taxon>Geodermatophilaceae</taxon>
        <taxon>Blastococcus</taxon>
    </lineage>
</organism>
<dbReference type="InterPro" id="IPR007138">
    <property type="entry name" value="ABM_dom"/>
</dbReference>
<gene>
    <name evidence="3" type="ORF">BKA19_1761</name>
</gene>
<dbReference type="Gene3D" id="3.30.70.100">
    <property type="match status" value="1"/>
</dbReference>
<reference evidence="3 4" key="1">
    <citation type="submission" date="2019-02" db="EMBL/GenBank/DDBJ databases">
        <title>Sequencing the genomes of 1000 actinobacteria strains.</title>
        <authorList>
            <person name="Klenk H.-P."/>
        </authorList>
    </citation>
    <scope>NUCLEOTIDE SEQUENCE [LARGE SCALE GENOMIC DNA]</scope>
    <source>
        <strain evidence="3 4">DSM 44509</strain>
    </source>
</reference>
<keyword evidence="1" id="KW-0472">Membrane</keyword>
<protein>
    <recommendedName>
        <fullName evidence="2">ABM domain-containing protein</fullName>
    </recommendedName>
</protein>
<feature type="transmembrane region" description="Helical" evidence="1">
    <location>
        <begin position="120"/>
        <end position="142"/>
    </location>
</feature>
<dbReference type="PANTHER" id="PTHR40057:SF1">
    <property type="entry name" value="SLR1162 PROTEIN"/>
    <property type="match status" value="1"/>
</dbReference>
<evidence type="ECO:0000256" key="1">
    <source>
        <dbReference type="SAM" id="Phobius"/>
    </source>
</evidence>
<dbReference type="InterPro" id="IPR038762">
    <property type="entry name" value="ABM_predict"/>
</dbReference>
<feature type="domain" description="ABM" evidence="2">
    <location>
        <begin position="9"/>
        <end position="77"/>
    </location>
</feature>